<dbReference type="Proteomes" id="UP000185511">
    <property type="component" value="Chromosome"/>
</dbReference>
<reference evidence="10" key="1">
    <citation type="submission" date="2016-06" db="EMBL/GenBank/DDBJ databases">
        <title>Complete genome sequence of Actinoalloteichus fjordicus DSM 46855 (=ADI127-17), type strain of the new species Actinoalloteichus fjordicus.</title>
        <authorList>
            <person name="Ruckert C."/>
            <person name="Nouioui I."/>
            <person name="Willmese J."/>
            <person name="van Wezel G."/>
            <person name="Klenk H.-P."/>
            <person name="Kalinowski J."/>
            <person name="Zotchev S.B."/>
        </authorList>
    </citation>
    <scope>NUCLEOTIDE SEQUENCE [LARGE SCALE GENOMIC DNA]</scope>
    <source>
        <strain evidence="10">ADI127-7</strain>
    </source>
</reference>
<keyword evidence="10" id="KW-1185">Reference proteome</keyword>
<accession>A0AAC9LG44</accession>
<feature type="transmembrane region" description="Helical" evidence="8">
    <location>
        <begin position="164"/>
        <end position="183"/>
    </location>
</feature>
<protein>
    <submittedName>
        <fullName evidence="9">Membrane protein</fullName>
    </submittedName>
</protein>
<comment type="subcellular location">
    <subcellularLocation>
        <location evidence="1">Cell membrane</location>
        <topology evidence="1">Multi-pass membrane protein</topology>
    </subcellularLocation>
</comment>
<comment type="similarity">
    <text evidence="2">Belongs to the DoxX family.</text>
</comment>
<dbReference type="KEGG" id="acad:UA74_25990"/>
<dbReference type="InterPro" id="IPR032808">
    <property type="entry name" value="DoxX"/>
</dbReference>
<evidence type="ECO:0000256" key="6">
    <source>
        <dbReference type="ARBA" id="ARBA00023136"/>
    </source>
</evidence>
<keyword evidence="3" id="KW-1003">Cell membrane</keyword>
<keyword evidence="5 8" id="KW-1133">Transmembrane helix</keyword>
<sequence>MTTNLGDSETRPLPGSAGHEGTDPGPAIGLLLLRLVVGGLFIASGTEKFFGWAGTPGRAGFAESLAEYGFTQTSLLATMTAVVEIAAGLLVIIGLLTALAAVPLLGISVAGVVFRFDEGLFLVGTGGFAFELLLAATTAALVFAGPGRFALDNGRPYFRFPLRSAIVFLVLGGIITAVVLFLFR</sequence>
<name>A0AAC9LG44_9PSEU</name>
<dbReference type="GO" id="GO:0005886">
    <property type="term" value="C:plasma membrane"/>
    <property type="evidence" value="ECO:0007669"/>
    <property type="project" value="UniProtKB-SubCell"/>
</dbReference>
<keyword evidence="6 8" id="KW-0472">Membrane</keyword>
<dbReference type="Pfam" id="PF07681">
    <property type="entry name" value="DoxX"/>
    <property type="match status" value="1"/>
</dbReference>
<dbReference type="EMBL" id="CP016076">
    <property type="protein sequence ID" value="APU17203.1"/>
    <property type="molecule type" value="Genomic_DNA"/>
</dbReference>
<feature type="region of interest" description="Disordered" evidence="7">
    <location>
        <begin position="1"/>
        <end position="20"/>
    </location>
</feature>
<evidence type="ECO:0000256" key="3">
    <source>
        <dbReference type="ARBA" id="ARBA00022475"/>
    </source>
</evidence>
<keyword evidence="4 8" id="KW-0812">Transmembrane</keyword>
<evidence type="ECO:0000313" key="9">
    <source>
        <dbReference type="EMBL" id="APU17203.1"/>
    </source>
</evidence>
<dbReference type="PANTHER" id="PTHR33452">
    <property type="entry name" value="OXIDOREDUCTASE CATD-RELATED"/>
    <property type="match status" value="1"/>
</dbReference>
<dbReference type="RefSeq" id="WP_075742606.1">
    <property type="nucleotide sequence ID" value="NZ_CP016076.1"/>
</dbReference>
<evidence type="ECO:0000313" key="10">
    <source>
        <dbReference type="Proteomes" id="UP000185511"/>
    </source>
</evidence>
<proteinExistence type="inferred from homology"/>
<organism evidence="9 10">
    <name type="scientific">Actinoalloteichus fjordicus</name>
    <dbReference type="NCBI Taxonomy" id="1612552"/>
    <lineage>
        <taxon>Bacteria</taxon>
        <taxon>Bacillati</taxon>
        <taxon>Actinomycetota</taxon>
        <taxon>Actinomycetes</taxon>
        <taxon>Pseudonocardiales</taxon>
        <taxon>Pseudonocardiaceae</taxon>
        <taxon>Actinoalloteichus</taxon>
    </lineage>
</organism>
<feature type="transmembrane region" description="Helical" evidence="8">
    <location>
        <begin position="120"/>
        <end position="144"/>
    </location>
</feature>
<dbReference type="InterPro" id="IPR051907">
    <property type="entry name" value="DoxX-like_oxidoreductase"/>
</dbReference>
<evidence type="ECO:0000256" key="4">
    <source>
        <dbReference type="ARBA" id="ARBA00022692"/>
    </source>
</evidence>
<feature type="transmembrane region" description="Helical" evidence="8">
    <location>
        <begin position="85"/>
        <end position="113"/>
    </location>
</feature>
<evidence type="ECO:0000256" key="5">
    <source>
        <dbReference type="ARBA" id="ARBA00022989"/>
    </source>
</evidence>
<evidence type="ECO:0000256" key="7">
    <source>
        <dbReference type="SAM" id="MobiDB-lite"/>
    </source>
</evidence>
<dbReference type="AlphaFoldDB" id="A0AAC9LG44"/>
<dbReference type="PANTHER" id="PTHR33452:SF1">
    <property type="entry name" value="INNER MEMBRANE PROTEIN YPHA-RELATED"/>
    <property type="match status" value="1"/>
</dbReference>
<gene>
    <name evidence="9" type="ORF">UA74_25990</name>
</gene>
<evidence type="ECO:0000256" key="1">
    <source>
        <dbReference type="ARBA" id="ARBA00004651"/>
    </source>
</evidence>
<evidence type="ECO:0000256" key="8">
    <source>
        <dbReference type="SAM" id="Phobius"/>
    </source>
</evidence>
<evidence type="ECO:0000256" key="2">
    <source>
        <dbReference type="ARBA" id="ARBA00006679"/>
    </source>
</evidence>